<comment type="catalytic activity">
    <reaction evidence="11">
        <text>(6S)-5-methyl-5,6,7,8-tetrahydrofolate + NAD(+) = (6R)-5,10-methylene-5,6,7,8-tetrahydrofolate + NADH + H(+)</text>
        <dbReference type="Rhea" id="RHEA:19821"/>
        <dbReference type="ChEBI" id="CHEBI:15378"/>
        <dbReference type="ChEBI" id="CHEBI:15636"/>
        <dbReference type="ChEBI" id="CHEBI:18608"/>
        <dbReference type="ChEBI" id="CHEBI:57540"/>
        <dbReference type="ChEBI" id="CHEBI:57945"/>
        <dbReference type="EC" id="1.5.1.54"/>
    </reaction>
    <physiologicalReaction direction="right-to-left" evidence="11">
        <dbReference type="Rhea" id="RHEA:19823"/>
    </physiologicalReaction>
</comment>
<comment type="similarity">
    <text evidence="3 12">Belongs to the methylenetetrahydrofolate reductase family.</text>
</comment>
<sequence>MTIAAAYGPDRVALSFELFPPKTDQGDAALLKHVARLMEFRPSFVTCTYGAGGSTQDKTLQIVSRVHQDFDVPVATHLTCVGSTADQLRSYLSDAVAAGVQNVVALRGDPPKGEEQFRQTAGGFAYANELVAMIRGEFPTLGIAVAGYPEVHQEAPSREADLENLKRKVDAGADAVITQLFYDNQDFFRFRDDCRRAGIEAPIVPGLLPITNTAQIKRITALCGARLPAELVDRLEAAGEDPDSQFEAGVEIATRQTVELLDQGVPGIHYYVLNKSEAASRVLQSVNLRG</sequence>
<evidence type="ECO:0000256" key="7">
    <source>
        <dbReference type="ARBA" id="ARBA00023002"/>
    </source>
</evidence>
<evidence type="ECO:0000256" key="3">
    <source>
        <dbReference type="ARBA" id="ARBA00006743"/>
    </source>
</evidence>
<dbReference type="GO" id="GO:0035999">
    <property type="term" value="P:tetrahydrofolate interconversion"/>
    <property type="evidence" value="ECO:0007669"/>
    <property type="project" value="UniProtKB-UniPathway"/>
</dbReference>
<dbReference type="AlphaFoldDB" id="A0A5C5V744"/>
<dbReference type="InterPro" id="IPR003171">
    <property type="entry name" value="Mehydrof_redctse-like"/>
</dbReference>
<evidence type="ECO:0000256" key="10">
    <source>
        <dbReference type="ARBA" id="ARBA00034478"/>
    </source>
</evidence>
<dbReference type="SUPFAM" id="SSF51730">
    <property type="entry name" value="FAD-linked oxidoreductase"/>
    <property type="match status" value="1"/>
</dbReference>
<dbReference type="GO" id="GO:0009086">
    <property type="term" value="P:methionine biosynthetic process"/>
    <property type="evidence" value="ECO:0007669"/>
    <property type="project" value="UniProtKB-KW"/>
</dbReference>
<dbReference type="NCBIfam" id="TIGR00676">
    <property type="entry name" value="fadh2"/>
    <property type="match status" value="1"/>
</dbReference>
<evidence type="ECO:0000256" key="11">
    <source>
        <dbReference type="ARBA" id="ARBA00048628"/>
    </source>
</evidence>
<evidence type="ECO:0000256" key="12">
    <source>
        <dbReference type="RuleBase" id="RU003862"/>
    </source>
</evidence>
<evidence type="ECO:0000256" key="6">
    <source>
        <dbReference type="ARBA" id="ARBA00022827"/>
    </source>
</evidence>
<evidence type="ECO:0000313" key="14">
    <source>
        <dbReference type="Proteomes" id="UP000316714"/>
    </source>
</evidence>
<dbReference type="InterPro" id="IPR029041">
    <property type="entry name" value="FAD-linked_oxidoreductase-like"/>
</dbReference>
<evidence type="ECO:0000256" key="1">
    <source>
        <dbReference type="ARBA" id="ARBA00001974"/>
    </source>
</evidence>
<dbReference type="GO" id="GO:0005829">
    <property type="term" value="C:cytosol"/>
    <property type="evidence" value="ECO:0007669"/>
    <property type="project" value="InterPro"/>
</dbReference>
<dbReference type="EC" id="1.5.1.54" evidence="12"/>
<dbReference type="PANTHER" id="PTHR45754:SF3">
    <property type="entry name" value="METHYLENETETRAHYDROFOLATE REDUCTASE (NADPH)"/>
    <property type="match status" value="1"/>
</dbReference>
<comment type="caution">
    <text evidence="13">The sequence shown here is derived from an EMBL/GenBank/DDBJ whole genome shotgun (WGS) entry which is preliminary data.</text>
</comment>
<dbReference type="OrthoDB" id="9812555at2"/>
<dbReference type="InterPro" id="IPR004620">
    <property type="entry name" value="MTHF_reductase_bac"/>
</dbReference>
<dbReference type="GO" id="GO:0106312">
    <property type="term" value="F:methylenetetrahydrofolate reductase (NADH) activity"/>
    <property type="evidence" value="ECO:0007669"/>
    <property type="project" value="UniProtKB-EC"/>
</dbReference>
<evidence type="ECO:0000256" key="9">
    <source>
        <dbReference type="ARBA" id="ARBA00023167"/>
    </source>
</evidence>
<dbReference type="GO" id="GO:0071949">
    <property type="term" value="F:FAD binding"/>
    <property type="evidence" value="ECO:0007669"/>
    <property type="project" value="TreeGrafter"/>
</dbReference>
<evidence type="ECO:0000313" key="13">
    <source>
        <dbReference type="EMBL" id="TWT33627.1"/>
    </source>
</evidence>
<name>A0A5C5V744_9BACT</name>
<evidence type="ECO:0000256" key="5">
    <source>
        <dbReference type="ARBA" id="ARBA00022630"/>
    </source>
</evidence>
<dbReference type="Pfam" id="PF02219">
    <property type="entry name" value="MTHFR"/>
    <property type="match status" value="1"/>
</dbReference>
<keyword evidence="4" id="KW-0028">Amino-acid biosynthesis</keyword>
<comment type="cofactor">
    <cofactor evidence="1 12">
        <name>FAD</name>
        <dbReference type="ChEBI" id="CHEBI:57692"/>
    </cofactor>
</comment>
<evidence type="ECO:0000256" key="2">
    <source>
        <dbReference type="ARBA" id="ARBA00004777"/>
    </source>
</evidence>
<comment type="pathway">
    <text evidence="2 12">One-carbon metabolism; tetrahydrofolate interconversion.</text>
</comment>
<evidence type="ECO:0000256" key="8">
    <source>
        <dbReference type="ARBA" id="ARBA00023027"/>
    </source>
</evidence>
<reference evidence="13 14" key="1">
    <citation type="submission" date="2019-02" db="EMBL/GenBank/DDBJ databases">
        <title>Deep-cultivation of Planctomycetes and their phenomic and genomic characterization uncovers novel biology.</title>
        <authorList>
            <person name="Wiegand S."/>
            <person name="Jogler M."/>
            <person name="Boedeker C."/>
            <person name="Pinto D."/>
            <person name="Vollmers J."/>
            <person name="Rivas-Marin E."/>
            <person name="Kohn T."/>
            <person name="Peeters S.H."/>
            <person name="Heuer A."/>
            <person name="Rast P."/>
            <person name="Oberbeckmann S."/>
            <person name="Bunk B."/>
            <person name="Jeske O."/>
            <person name="Meyerdierks A."/>
            <person name="Storesund J.E."/>
            <person name="Kallscheuer N."/>
            <person name="Luecker S."/>
            <person name="Lage O.M."/>
            <person name="Pohl T."/>
            <person name="Merkel B.J."/>
            <person name="Hornburger P."/>
            <person name="Mueller R.-W."/>
            <person name="Bruemmer F."/>
            <person name="Labrenz M."/>
            <person name="Spormann A.M."/>
            <person name="Op Den Camp H."/>
            <person name="Overmann J."/>
            <person name="Amann R."/>
            <person name="Jetten M.S.M."/>
            <person name="Mascher T."/>
            <person name="Medema M.H."/>
            <person name="Devos D.P."/>
            <person name="Kaster A.-K."/>
            <person name="Ovreas L."/>
            <person name="Rohde M."/>
            <person name="Galperin M.Y."/>
            <person name="Jogler C."/>
        </authorList>
    </citation>
    <scope>NUCLEOTIDE SEQUENCE [LARGE SCALE GENOMIC DNA]</scope>
    <source>
        <strain evidence="13 14">KOR34</strain>
    </source>
</reference>
<proteinExistence type="inferred from homology"/>
<keyword evidence="6 12" id="KW-0274">FAD</keyword>
<dbReference type="RefSeq" id="WP_146566403.1">
    <property type="nucleotide sequence ID" value="NZ_SIHJ01000002.1"/>
</dbReference>
<dbReference type="PANTHER" id="PTHR45754">
    <property type="entry name" value="METHYLENETETRAHYDROFOLATE REDUCTASE"/>
    <property type="match status" value="1"/>
</dbReference>
<dbReference type="UniPathway" id="UPA00193"/>
<comment type="pathway">
    <text evidence="10">Amino-acid biosynthesis; L-methionine biosynthesis via de novo pathway.</text>
</comment>
<accession>A0A5C5V744</accession>
<evidence type="ECO:0000256" key="4">
    <source>
        <dbReference type="ARBA" id="ARBA00022605"/>
    </source>
</evidence>
<keyword evidence="14" id="KW-1185">Reference proteome</keyword>
<dbReference type="Gene3D" id="3.20.20.220">
    <property type="match status" value="1"/>
</dbReference>
<keyword evidence="9" id="KW-0486">Methionine biosynthesis</keyword>
<keyword evidence="8" id="KW-0520">NAD</keyword>
<gene>
    <name evidence="13" type="primary">metF</name>
    <name evidence="13" type="ORF">KOR34_34600</name>
</gene>
<dbReference type="EMBL" id="SIHJ01000002">
    <property type="protein sequence ID" value="TWT33627.1"/>
    <property type="molecule type" value="Genomic_DNA"/>
</dbReference>
<organism evidence="13 14">
    <name type="scientific">Posidoniimonas corsicana</name>
    <dbReference type="NCBI Taxonomy" id="1938618"/>
    <lineage>
        <taxon>Bacteria</taxon>
        <taxon>Pseudomonadati</taxon>
        <taxon>Planctomycetota</taxon>
        <taxon>Planctomycetia</taxon>
        <taxon>Pirellulales</taxon>
        <taxon>Lacipirellulaceae</taxon>
        <taxon>Posidoniimonas</taxon>
    </lineage>
</organism>
<keyword evidence="5 12" id="KW-0285">Flavoprotein</keyword>
<dbReference type="CDD" id="cd00537">
    <property type="entry name" value="MTHFR"/>
    <property type="match status" value="1"/>
</dbReference>
<protein>
    <recommendedName>
        <fullName evidence="12">Methylenetetrahydrofolate reductase</fullName>
        <ecNumber evidence="12">1.5.1.54</ecNumber>
    </recommendedName>
</protein>
<dbReference type="Proteomes" id="UP000316714">
    <property type="component" value="Unassembled WGS sequence"/>
</dbReference>
<keyword evidence="7 12" id="KW-0560">Oxidoreductase</keyword>